<accession>A0A7J7YY39</accession>
<evidence type="ECO:0000313" key="3">
    <source>
        <dbReference type="Proteomes" id="UP000558488"/>
    </source>
</evidence>
<dbReference type="Proteomes" id="UP000558488">
    <property type="component" value="Unassembled WGS sequence"/>
</dbReference>
<dbReference type="AlphaFoldDB" id="A0A7J7YY39"/>
<proteinExistence type="predicted"/>
<organism evidence="2 3">
    <name type="scientific">Pipistrellus kuhlii</name>
    <name type="common">Kuhl's pipistrelle</name>
    <dbReference type="NCBI Taxonomy" id="59472"/>
    <lineage>
        <taxon>Eukaryota</taxon>
        <taxon>Metazoa</taxon>
        <taxon>Chordata</taxon>
        <taxon>Craniata</taxon>
        <taxon>Vertebrata</taxon>
        <taxon>Euteleostomi</taxon>
        <taxon>Mammalia</taxon>
        <taxon>Eutheria</taxon>
        <taxon>Laurasiatheria</taxon>
        <taxon>Chiroptera</taxon>
        <taxon>Yangochiroptera</taxon>
        <taxon>Vespertilionidae</taxon>
        <taxon>Pipistrellus</taxon>
    </lineage>
</organism>
<keyword evidence="3" id="KW-1185">Reference proteome</keyword>
<dbReference type="EMBL" id="JACAGB010000004">
    <property type="protein sequence ID" value="KAF6366380.1"/>
    <property type="molecule type" value="Genomic_DNA"/>
</dbReference>
<feature type="region of interest" description="Disordered" evidence="1">
    <location>
        <begin position="1"/>
        <end position="100"/>
    </location>
</feature>
<reference evidence="2 3" key="1">
    <citation type="journal article" date="2020" name="Nature">
        <title>Six reference-quality genomes reveal evolution of bat adaptations.</title>
        <authorList>
            <person name="Jebb D."/>
            <person name="Huang Z."/>
            <person name="Pippel M."/>
            <person name="Hughes G.M."/>
            <person name="Lavrichenko K."/>
            <person name="Devanna P."/>
            <person name="Winkler S."/>
            <person name="Jermiin L.S."/>
            <person name="Skirmuntt E.C."/>
            <person name="Katzourakis A."/>
            <person name="Burkitt-Gray L."/>
            <person name="Ray D.A."/>
            <person name="Sullivan K.A.M."/>
            <person name="Roscito J.G."/>
            <person name="Kirilenko B.M."/>
            <person name="Davalos L.M."/>
            <person name="Corthals A.P."/>
            <person name="Power M.L."/>
            <person name="Jones G."/>
            <person name="Ransome R.D."/>
            <person name="Dechmann D.K.N."/>
            <person name="Locatelli A.G."/>
            <person name="Puechmaille S.J."/>
            <person name="Fedrigo O."/>
            <person name="Jarvis E.D."/>
            <person name="Hiller M."/>
            <person name="Vernes S.C."/>
            <person name="Myers E.W."/>
            <person name="Teeling E.C."/>
        </authorList>
    </citation>
    <scope>NUCLEOTIDE SEQUENCE [LARGE SCALE GENOMIC DNA]</scope>
    <source>
        <strain evidence="2">MPipKuh1</strain>
        <tissue evidence="2">Flight muscle</tissue>
    </source>
</reference>
<gene>
    <name evidence="2" type="ORF">mPipKuh1_007606</name>
</gene>
<sequence>MSAPGLYQAAAGPSSAPSAPPTYEETVAINNYFPTPPAPMPGPTTGLVTGPDGKGMNPPGYYTQPMPVPNTNPSTCDLPSHRSASLSPFPPRPPVRFSSV</sequence>
<name>A0A7J7YY39_PIPKU</name>
<evidence type="ECO:0000313" key="2">
    <source>
        <dbReference type="EMBL" id="KAF6366380.1"/>
    </source>
</evidence>
<protein>
    <submittedName>
        <fullName evidence="2">Lipopolysaccharide induced TNF factor</fullName>
    </submittedName>
</protein>
<comment type="caution">
    <text evidence="2">The sequence shown here is derived from an EMBL/GenBank/DDBJ whole genome shotgun (WGS) entry which is preliminary data.</text>
</comment>
<feature type="compositionally biased region" description="Polar residues" evidence="1">
    <location>
        <begin position="69"/>
        <end position="86"/>
    </location>
</feature>
<evidence type="ECO:0000256" key="1">
    <source>
        <dbReference type="SAM" id="MobiDB-lite"/>
    </source>
</evidence>